<keyword evidence="4" id="KW-1185">Reference proteome</keyword>
<feature type="transmembrane region" description="Helical" evidence="2">
    <location>
        <begin position="280"/>
        <end position="301"/>
    </location>
</feature>
<gene>
    <name evidence="3" type="ORF">WJX84_008803</name>
</gene>
<comment type="caution">
    <text evidence="3">The sequence shown here is derived from an EMBL/GenBank/DDBJ whole genome shotgun (WGS) entry which is preliminary data.</text>
</comment>
<sequence length="315" mass="33705">MTKPGKATQAKVGLIGKLRSAFCIGPTVKESAGPAIGVAASRPDETTSSQVLAESSWHDSSKLSGYQVSAVTFPSAASPFVPDLECQTTVAEYQRSQPFAAVPSSSADTTGPTCASYIDFSPEIVVEVEAKPDQALPSDSERINTTSQRTTASTSASRPAPRRSIRKTSFEVLMTAHAETAPAAKRLAARCNKTSSQRQQRQQSRTKGRLGLAVLCKVSTLVILGAAWWYLLALASSPNLPGCTTTAKLTQPFSSGAAAMSIEREDMRITWNCWLDELTLAAPVYLIAVSISALHVLWMCLWTRNPEQQRIGPGS</sequence>
<evidence type="ECO:0000256" key="2">
    <source>
        <dbReference type="SAM" id="Phobius"/>
    </source>
</evidence>
<evidence type="ECO:0000256" key="1">
    <source>
        <dbReference type="SAM" id="MobiDB-lite"/>
    </source>
</evidence>
<feature type="transmembrane region" description="Helical" evidence="2">
    <location>
        <begin position="210"/>
        <end position="231"/>
    </location>
</feature>
<keyword evidence="2" id="KW-0472">Membrane</keyword>
<dbReference type="AlphaFoldDB" id="A0AAW1TF62"/>
<dbReference type="EMBL" id="JALJOV010000085">
    <property type="protein sequence ID" value="KAK9867478.1"/>
    <property type="molecule type" value="Genomic_DNA"/>
</dbReference>
<keyword evidence="2" id="KW-1133">Transmembrane helix</keyword>
<protein>
    <submittedName>
        <fullName evidence="3">Uncharacterized protein</fullName>
    </submittedName>
</protein>
<keyword evidence="2" id="KW-0812">Transmembrane</keyword>
<name>A0AAW1TF62_9CHLO</name>
<proteinExistence type="predicted"/>
<feature type="region of interest" description="Disordered" evidence="1">
    <location>
        <begin position="131"/>
        <end position="166"/>
    </location>
</feature>
<accession>A0AAW1TF62</accession>
<evidence type="ECO:0000313" key="4">
    <source>
        <dbReference type="Proteomes" id="UP001485043"/>
    </source>
</evidence>
<organism evidence="3 4">
    <name type="scientific">Apatococcus fuscideae</name>
    <dbReference type="NCBI Taxonomy" id="2026836"/>
    <lineage>
        <taxon>Eukaryota</taxon>
        <taxon>Viridiplantae</taxon>
        <taxon>Chlorophyta</taxon>
        <taxon>core chlorophytes</taxon>
        <taxon>Trebouxiophyceae</taxon>
        <taxon>Chlorellales</taxon>
        <taxon>Chlorellaceae</taxon>
        <taxon>Apatococcus</taxon>
    </lineage>
</organism>
<feature type="compositionally biased region" description="Low complexity" evidence="1">
    <location>
        <begin position="145"/>
        <end position="159"/>
    </location>
</feature>
<dbReference type="Proteomes" id="UP001485043">
    <property type="component" value="Unassembled WGS sequence"/>
</dbReference>
<reference evidence="3 4" key="1">
    <citation type="journal article" date="2024" name="Nat. Commun.">
        <title>Phylogenomics reveals the evolutionary origins of lichenization in chlorophyte algae.</title>
        <authorList>
            <person name="Puginier C."/>
            <person name="Libourel C."/>
            <person name="Otte J."/>
            <person name="Skaloud P."/>
            <person name="Haon M."/>
            <person name="Grisel S."/>
            <person name="Petersen M."/>
            <person name="Berrin J.G."/>
            <person name="Delaux P.M."/>
            <person name="Dal Grande F."/>
            <person name="Keller J."/>
        </authorList>
    </citation>
    <scope>NUCLEOTIDE SEQUENCE [LARGE SCALE GENOMIC DNA]</scope>
    <source>
        <strain evidence="3 4">SAG 2523</strain>
    </source>
</reference>
<evidence type="ECO:0000313" key="3">
    <source>
        <dbReference type="EMBL" id="KAK9867478.1"/>
    </source>
</evidence>